<protein>
    <submittedName>
        <fullName evidence="2">Lipoprotein LppH</fullName>
    </submittedName>
</protein>
<feature type="domain" description="PknH-like extracellular" evidence="1">
    <location>
        <begin position="2"/>
        <end position="86"/>
    </location>
</feature>
<name>A0A655ENN8_MYCTX</name>
<accession>A0A655ENN8</accession>
<gene>
    <name evidence="2" type="primary">lppH</name>
    <name evidence="2" type="ORF">ERS007661_01995</name>
</gene>
<dbReference type="AlphaFoldDB" id="A0A655ENN8"/>
<dbReference type="InterPro" id="IPR026954">
    <property type="entry name" value="PknH-like_Extracell"/>
</dbReference>
<dbReference type="Proteomes" id="UP000039217">
    <property type="component" value="Unassembled WGS sequence"/>
</dbReference>
<proteinExistence type="predicted"/>
<dbReference type="EMBL" id="CQQC01000630">
    <property type="protein sequence ID" value="CNV29369.1"/>
    <property type="molecule type" value="Genomic_DNA"/>
</dbReference>
<evidence type="ECO:0000313" key="3">
    <source>
        <dbReference type="Proteomes" id="UP000039217"/>
    </source>
</evidence>
<dbReference type="InterPro" id="IPR038232">
    <property type="entry name" value="PknH-like_Extracell_sf"/>
</dbReference>
<keyword evidence="2" id="KW-0449">Lipoprotein</keyword>
<evidence type="ECO:0000313" key="2">
    <source>
        <dbReference type="EMBL" id="CNV29369.1"/>
    </source>
</evidence>
<reference evidence="2 3" key="1">
    <citation type="submission" date="2015-03" db="EMBL/GenBank/DDBJ databases">
        <authorList>
            <consortium name="Pathogen Informatics"/>
        </authorList>
    </citation>
    <scope>NUCLEOTIDE SEQUENCE [LARGE SCALE GENOMIC DNA]</scope>
    <source>
        <strain evidence="2 3">D00501624</strain>
    </source>
</reference>
<dbReference type="Gene3D" id="3.40.1000.70">
    <property type="entry name" value="PknH-like extracellular domain"/>
    <property type="match status" value="1"/>
</dbReference>
<dbReference type="Pfam" id="PF14032">
    <property type="entry name" value="PknH_C"/>
    <property type="match status" value="1"/>
</dbReference>
<sequence>MQSWSSCSNRRFVEVTPGQDDAAWTVADVVNDNGMLSSSQVQEGGDGWTCQRALTARNNVTIDIVTCAYSQPDLVAIGIANQIAAKVAKQ</sequence>
<evidence type="ECO:0000259" key="1">
    <source>
        <dbReference type="Pfam" id="PF14032"/>
    </source>
</evidence>
<organism evidence="2 3">
    <name type="scientific">Mycobacterium tuberculosis</name>
    <dbReference type="NCBI Taxonomy" id="1773"/>
    <lineage>
        <taxon>Bacteria</taxon>
        <taxon>Bacillati</taxon>
        <taxon>Actinomycetota</taxon>
        <taxon>Actinomycetes</taxon>
        <taxon>Mycobacteriales</taxon>
        <taxon>Mycobacteriaceae</taxon>
        <taxon>Mycobacterium</taxon>
        <taxon>Mycobacterium tuberculosis complex</taxon>
    </lineage>
</organism>